<evidence type="ECO:0000256" key="1">
    <source>
        <dbReference type="SAM" id="MobiDB-lite"/>
    </source>
</evidence>
<comment type="caution">
    <text evidence="2">The sequence shown here is derived from an EMBL/GenBank/DDBJ whole genome shotgun (WGS) entry which is preliminary data.</text>
</comment>
<reference evidence="2 3" key="1">
    <citation type="submission" date="2021-06" db="EMBL/GenBank/DDBJ databases">
        <title>Updating the genus Pseudomonas: Description of 43 new species and partition of the Pseudomonas putida group.</title>
        <authorList>
            <person name="Girard L."/>
            <person name="Lood C."/>
            <person name="Vandamme P."/>
            <person name="Rokni-Zadeh H."/>
            <person name="Van Noort V."/>
            <person name="Hofte M."/>
            <person name="Lavigne R."/>
            <person name="De Mot R."/>
        </authorList>
    </citation>
    <scope>NUCLEOTIDE SEQUENCE [LARGE SCALE GENOMIC DNA]</scope>
    <source>
        <strain evidence="2 3">COR58</strain>
    </source>
</reference>
<feature type="region of interest" description="Disordered" evidence="1">
    <location>
        <begin position="13"/>
        <end position="41"/>
    </location>
</feature>
<sequence>MCNLTHFALPAQPRHDALPFPPTADGYGLQRKEPVTDGPRYRVVPAGNGFFHIKETSTGRVRGFRKDHNQACALARSLETQAGL</sequence>
<protein>
    <recommendedName>
        <fullName evidence="4">DUF1508 domain-containing protein</fullName>
    </recommendedName>
</protein>
<dbReference type="Proteomes" id="UP000765224">
    <property type="component" value="Unassembled WGS sequence"/>
</dbReference>
<organism evidence="2 3">
    <name type="scientific">Pseudomonas ekonensis</name>
    <dbReference type="NCBI Taxonomy" id="2842353"/>
    <lineage>
        <taxon>Bacteria</taxon>
        <taxon>Pseudomonadati</taxon>
        <taxon>Pseudomonadota</taxon>
        <taxon>Gammaproteobacteria</taxon>
        <taxon>Pseudomonadales</taxon>
        <taxon>Pseudomonadaceae</taxon>
        <taxon>Pseudomonas</taxon>
    </lineage>
</organism>
<evidence type="ECO:0000313" key="3">
    <source>
        <dbReference type="Proteomes" id="UP000765224"/>
    </source>
</evidence>
<keyword evidence="3" id="KW-1185">Reference proteome</keyword>
<dbReference type="EMBL" id="JAHSTS010000002">
    <property type="protein sequence ID" value="MBV4458915.1"/>
    <property type="molecule type" value="Genomic_DNA"/>
</dbReference>
<proteinExistence type="predicted"/>
<dbReference type="RefSeq" id="WP_217892544.1">
    <property type="nucleotide sequence ID" value="NZ_JAHSTS010000002.1"/>
</dbReference>
<evidence type="ECO:0008006" key="4">
    <source>
        <dbReference type="Google" id="ProtNLM"/>
    </source>
</evidence>
<evidence type="ECO:0000313" key="2">
    <source>
        <dbReference type="EMBL" id="MBV4458915.1"/>
    </source>
</evidence>
<gene>
    <name evidence="2" type="ORF">KVG96_13215</name>
</gene>
<accession>A0ABS6PEL4</accession>
<name>A0ABS6PEL4_9PSED</name>